<feature type="region of interest" description="Disordered" evidence="1">
    <location>
        <begin position="48"/>
        <end position="68"/>
    </location>
</feature>
<proteinExistence type="predicted"/>
<dbReference type="EMBL" id="CP012673">
    <property type="protein sequence ID" value="AUX47597.1"/>
    <property type="molecule type" value="Genomic_DNA"/>
</dbReference>
<evidence type="ECO:0000313" key="2">
    <source>
        <dbReference type="EMBL" id="AUX47597.1"/>
    </source>
</evidence>
<dbReference type="AlphaFoldDB" id="A0A2L0F7U9"/>
<evidence type="ECO:0000313" key="3">
    <source>
        <dbReference type="Proteomes" id="UP000238348"/>
    </source>
</evidence>
<dbReference type="Proteomes" id="UP000238348">
    <property type="component" value="Chromosome"/>
</dbReference>
<feature type="compositionally biased region" description="Low complexity" evidence="1">
    <location>
        <begin position="126"/>
        <end position="135"/>
    </location>
</feature>
<accession>A0A2L0F7U9</accession>
<name>A0A2L0F7U9_SORCE</name>
<organism evidence="2 3">
    <name type="scientific">Sorangium cellulosum</name>
    <name type="common">Polyangium cellulosum</name>
    <dbReference type="NCBI Taxonomy" id="56"/>
    <lineage>
        <taxon>Bacteria</taxon>
        <taxon>Pseudomonadati</taxon>
        <taxon>Myxococcota</taxon>
        <taxon>Polyangia</taxon>
        <taxon>Polyangiales</taxon>
        <taxon>Polyangiaceae</taxon>
        <taxon>Sorangium</taxon>
    </lineage>
</organism>
<sequence>MITPGRGGRVKEGGAWLVARGRGSPASAPARPGATLGRLGRGRRLRWPRRQGGRERLPERRHRGRVLGRSTGQRAVLVVAELAQIDCLGESPVEEGRAARRRGRERGPFGGAPPAARPPRPLQRPLHAGAAGQGRQHLRRRGQEDLGRGLPLAPVARPLFCVCDGHDKKARWLVSVHDEIGKPCQPHPTRPVSVRGPAVRRLRNSSQCRLDLVGEPCRYAWIPFRVPRRSLLGFRKCGWQDLNELHDGRLQPPGCGAGLPARGPA</sequence>
<reference evidence="2 3" key="1">
    <citation type="submission" date="2015-09" db="EMBL/GenBank/DDBJ databases">
        <title>Sorangium comparison.</title>
        <authorList>
            <person name="Zaburannyi N."/>
            <person name="Bunk B."/>
            <person name="Overmann J."/>
            <person name="Mueller R."/>
        </authorList>
    </citation>
    <scope>NUCLEOTIDE SEQUENCE [LARGE SCALE GENOMIC DNA]</scope>
    <source>
        <strain evidence="2 3">So ce26</strain>
    </source>
</reference>
<feature type="region of interest" description="Disordered" evidence="1">
    <location>
        <begin position="94"/>
        <end position="141"/>
    </location>
</feature>
<evidence type="ECO:0000256" key="1">
    <source>
        <dbReference type="SAM" id="MobiDB-lite"/>
    </source>
</evidence>
<gene>
    <name evidence="2" type="ORF">SOCE26_091190</name>
</gene>
<protein>
    <submittedName>
        <fullName evidence="2">Uncharacterized protein</fullName>
    </submittedName>
</protein>